<reference evidence="2" key="1">
    <citation type="submission" date="2017-04" db="EMBL/GenBank/DDBJ databases">
        <authorList>
            <person name="Varghese N."/>
            <person name="Submissions S."/>
        </authorList>
    </citation>
    <scope>NUCLEOTIDE SEQUENCE [LARGE SCALE GENOMIC DNA]</scope>
    <source>
        <strain evidence="2">DSM 12126</strain>
    </source>
</reference>
<evidence type="ECO:0000313" key="1">
    <source>
        <dbReference type="EMBL" id="SMC42176.1"/>
    </source>
</evidence>
<name>A0A1W1Z1A4_9SPHI</name>
<dbReference type="AlphaFoldDB" id="A0A1W1Z1A4"/>
<dbReference type="OrthoDB" id="652645at2"/>
<sequence>MTGHYTGGFSSSQYQFNTDGTYRFIDVLASFYTDTKAYKYETGTYTVSGNQLTIKPIKGQNEEWTKVGKTSNGNSDASNRAINETWDTKIKTTARKLETYTYTFSIGKNGDRNALILQRSRRTEREGEGKISYYNEMTGGNPVKLPVGIN</sequence>
<dbReference type="EMBL" id="FWXT01000001">
    <property type="protein sequence ID" value="SMC42176.1"/>
    <property type="molecule type" value="Genomic_DNA"/>
</dbReference>
<evidence type="ECO:0000313" key="2">
    <source>
        <dbReference type="Proteomes" id="UP000192756"/>
    </source>
</evidence>
<proteinExistence type="predicted"/>
<protein>
    <submittedName>
        <fullName evidence="1">Uncharacterized protein</fullName>
    </submittedName>
</protein>
<keyword evidence="2" id="KW-1185">Reference proteome</keyword>
<organism evidence="1 2">
    <name type="scientific">Pedobacter africanus</name>
    <dbReference type="NCBI Taxonomy" id="151894"/>
    <lineage>
        <taxon>Bacteria</taxon>
        <taxon>Pseudomonadati</taxon>
        <taxon>Bacteroidota</taxon>
        <taxon>Sphingobacteriia</taxon>
        <taxon>Sphingobacteriales</taxon>
        <taxon>Sphingobacteriaceae</taxon>
        <taxon>Pedobacter</taxon>
    </lineage>
</organism>
<accession>A0A1W1Z1A4</accession>
<dbReference type="STRING" id="151894.SAMN04488524_0355"/>
<dbReference type="Proteomes" id="UP000192756">
    <property type="component" value="Unassembled WGS sequence"/>
</dbReference>
<dbReference type="RefSeq" id="WP_084236705.1">
    <property type="nucleotide sequence ID" value="NZ_FWXT01000001.1"/>
</dbReference>
<gene>
    <name evidence="1" type="ORF">SAMN04488524_0355</name>
</gene>